<dbReference type="InterPro" id="IPR038653">
    <property type="entry name" value="Put_CMD_sf"/>
</dbReference>
<dbReference type="EMBL" id="CP136925">
    <property type="protein sequence ID" value="WXA14278.1"/>
    <property type="molecule type" value="Genomic_DNA"/>
</dbReference>
<dbReference type="Gene3D" id="2.60.120.890">
    <property type="entry name" value="BT2081, beta-jelly-roll domain"/>
    <property type="match status" value="1"/>
</dbReference>
<reference evidence="2 4" key="1">
    <citation type="submission" date="2023-10" db="EMBL/GenBank/DDBJ databases">
        <title>Culture-based analysis of two novel bacteria associated with mangrove crab gills.</title>
        <authorList>
            <person name="Yang X."/>
            <person name="Garuglieri E."/>
            <person name="Van Goethem M.W."/>
            <person name="Fusi M."/>
            <person name="Marasco R."/>
            <person name="Daffonchio D.G."/>
        </authorList>
    </citation>
    <scope>NUCLEOTIDE SEQUENCE [LARGE SCALE GENOMIC DNA]</scope>
    <source>
        <strain evidence="3">UG2-1</strain>
        <strain evidence="2">UG2-2</strain>
        <strain evidence="4">UG2_2</strain>
    </source>
</reference>
<sequence length="355" mass="38739">MRFKVITLTVFLITLCVSCVDEDYFGASNYANILSIEISSQSGTPIINTEEKTVEINVANGVDVAQLILNKLEVSPFATANISEGDVLNFSNGFIPVSITAESGSVTNWEIIVTEIGSEPQIDNSNFNTWYNQGDYLDLGQDDASSSWGTSNPGVVFGGISPNVLQQEITSGNYAVKLITRYTSLGAVVNKPIAAGSVFTGDFLEDEITLANPQAAVSMGIPFTATPTSFTVDYQYMPGDTNIDANQNELTYPDVGDIYILLERREESLVKRVATAWYRVEEANSNLETISVDFIYGELPQGTPSYMQPQNNEIYAQENESPTHIKVVFSSSAFGDYFQGAEGSELTIDNLVLNY</sequence>
<feature type="domain" description="Putative carbohydrate metabolism" evidence="1">
    <location>
        <begin position="127"/>
        <end position="353"/>
    </location>
</feature>
<dbReference type="EMBL" id="CP136924">
    <property type="protein sequence ID" value="WXA03300.1"/>
    <property type="molecule type" value="Genomic_DNA"/>
</dbReference>
<dbReference type="KEGG" id="mcaa:R3L15_05215"/>
<evidence type="ECO:0000313" key="2">
    <source>
        <dbReference type="EMBL" id="WXA03300.1"/>
    </source>
</evidence>
<dbReference type="RefSeq" id="WP_338733663.1">
    <property type="nucleotide sequence ID" value="NZ_CP136924.1"/>
</dbReference>
<dbReference type="Proteomes" id="UP001368318">
    <property type="component" value="Chromosome"/>
</dbReference>
<accession>A0AAU6P0J6</accession>
<dbReference type="AlphaFoldDB" id="A0AAU6P0J6"/>
<organism evidence="2 4">
    <name type="scientific">Mangrovimonas cancribranchiae</name>
    <dbReference type="NCBI Taxonomy" id="3080055"/>
    <lineage>
        <taxon>Bacteria</taxon>
        <taxon>Pseudomonadati</taxon>
        <taxon>Bacteroidota</taxon>
        <taxon>Flavobacteriia</taxon>
        <taxon>Flavobacteriales</taxon>
        <taxon>Flavobacteriaceae</taxon>
        <taxon>Mangrovimonas</taxon>
    </lineage>
</organism>
<name>A0AAU6P0J6_9FLAO</name>
<dbReference type="InterPro" id="IPR025112">
    <property type="entry name" value="PCMD"/>
</dbReference>
<gene>
    <name evidence="3" type="ORF">R3L15_05215</name>
    <name evidence="2" type="ORF">R3L16_02185</name>
</gene>
<proteinExistence type="predicted"/>
<dbReference type="Gene3D" id="2.60.40.2340">
    <property type="match status" value="1"/>
</dbReference>
<evidence type="ECO:0000313" key="3">
    <source>
        <dbReference type="EMBL" id="WXA14278.1"/>
    </source>
</evidence>
<dbReference type="Pfam" id="PF13201">
    <property type="entry name" value="PCMD"/>
    <property type="match status" value="1"/>
</dbReference>
<evidence type="ECO:0000313" key="4">
    <source>
        <dbReference type="Proteomes" id="UP001368318"/>
    </source>
</evidence>
<protein>
    <submittedName>
        <fullName evidence="2">PCMD domain-containing protein</fullName>
    </submittedName>
</protein>
<keyword evidence="4" id="KW-1185">Reference proteome</keyword>
<evidence type="ECO:0000259" key="1">
    <source>
        <dbReference type="Pfam" id="PF13201"/>
    </source>
</evidence>